<dbReference type="EMBL" id="CAJMWS010000318">
    <property type="protein sequence ID" value="CAE6417001.1"/>
    <property type="molecule type" value="Genomic_DNA"/>
</dbReference>
<sequence length="372" mass="41899">MTPNDPEEDSKLWQKVLGVLFLPSSQHYQQLHALSIGNALMFVTNPTANDGLSVFTEAPKLQHLRLRGLVVNSDSCPNSYPSLQSVSVINTCLDRPIHSLLRRMPNLERLSLVLMERYDTNSDIGNSEDELRLDKLRTLRILRPAEDQLHDINDLLALLRAPNLRHFEWEVNYEPLATPLDFWHRCASRFQTLTSLHLMGFPSEFPGGVAALQVLVGWLQSLQDLESFILIFARTCVYSIVETDSGIRTILERLSETHDGTPAYCAKLGSLHIGPVLPRELPTLQSVVQSRPHLSSGSVHILQYVDTKRSAGDVSWFQTNVSNFAIETVSGHGRGFHYGGRHRYVGGALRKYPNVFSERIYFDQAEQSEPSA</sequence>
<organism evidence="1 2">
    <name type="scientific">Rhizoctonia solani</name>
    <dbReference type="NCBI Taxonomy" id="456999"/>
    <lineage>
        <taxon>Eukaryota</taxon>
        <taxon>Fungi</taxon>
        <taxon>Dikarya</taxon>
        <taxon>Basidiomycota</taxon>
        <taxon>Agaricomycotina</taxon>
        <taxon>Agaricomycetes</taxon>
        <taxon>Cantharellales</taxon>
        <taxon>Ceratobasidiaceae</taxon>
        <taxon>Rhizoctonia</taxon>
    </lineage>
</organism>
<evidence type="ECO:0008006" key="3">
    <source>
        <dbReference type="Google" id="ProtNLM"/>
    </source>
</evidence>
<dbReference type="Proteomes" id="UP000663846">
    <property type="component" value="Unassembled WGS sequence"/>
</dbReference>
<dbReference type="SUPFAM" id="SSF52047">
    <property type="entry name" value="RNI-like"/>
    <property type="match status" value="1"/>
</dbReference>
<dbReference type="Gene3D" id="3.80.10.10">
    <property type="entry name" value="Ribonuclease Inhibitor"/>
    <property type="match status" value="1"/>
</dbReference>
<reference evidence="1" key="1">
    <citation type="submission" date="2021-01" db="EMBL/GenBank/DDBJ databases">
        <authorList>
            <person name="Kaushik A."/>
        </authorList>
    </citation>
    <scope>NUCLEOTIDE SEQUENCE</scope>
    <source>
        <strain evidence="1">AG1-1C</strain>
    </source>
</reference>
<proteinExistence type="predicted"/>
<evidence type="ECO:0000313" key="2">
    <source>
        <dbReference type="Proteomes" id="UP000663846"/>
    </source>
</evidence>
<evidence type="ECO:0000313" key="1">
    <source>
        <dbReference type="EMBL" id="CAE6417001.1"/>
    </source>
</evidence>
<dbReference type="AlphaFoldDB" id="A0A8H3AGG8"/>
<name>A0A8H3AGG8_9AGAM</name>
<comment type="caution">
    <text evidence="1">The sequence shown here is derived from an EMBL/GenBank/DDBJ whole genome shotgun (WGS) entry which is preliminary data.</text>
</comment>
<gene>
    <name evidence="1" type="ORF">RDB_LOCUS78492</name>
</gene>
<accession>A0A8H3AGG8</accession>
<protein>
    <recommendedName>
        <fullName evidence="3">F-box domain-containing protein</fullName>
    </recommendedName>
</protein>
<dbReference type="InterPro" id="IPR032675">
    <property type="entry name" value="LRR_dom_sf"/>
</dbReference>